<evidence type="ECO:0000313" key="1">
    <source>
        <dbReference type="EMBL" id="JAE26141.1"/>
    </source>
</evidence>
<organism evidence="1">
    <name type="scientific">Arundo donax</name>
    <name type="common">Giant reed</name>
    <name type="synonym">Donax arundinaceus</name>
    <dbReference type="NCBI Taxonomy" id="35708"/>
    <lineage>
        <taxon>Eukaryota</taxon>
        <taxon>Viridiplantae</taxon>
        <taxon>Streptophyta</taxon>
        <taxon>Embryophyta</taxon>
        <taxon>Tracheophyta</taxon>
        <taxon>Spermatophyta</taxon>
        <taxon>Magnoliopsida</taxon>
        <taxon>Liliopsida</taxon>
        <taxon>Poales</taxon>
        <taxon>Poaceae</taxon>
        <taxon>PACMAD clade</taxon>
        <taxon>Arundinoideae</taxon>
        <taxon>Arundineae</taxon>
        <taxon>Arundo</taxon>
    </lineage>
</organism>
<name>A0A0A9GUA3_ARUDO</name>
<accession>A0A0A9GUA3</accession>
<sequence length="44" mass="5364">MDLYLEKNVILIRRNDFSKGCNIYNYVDQTPFRNQRNQKTELVI</sequence>
<reference evidence="1" key="1">
    <citation type="submission" date="2014-09" db="EMBL/GenBank/DDBJ databases">
        <authorList>
            <person name="Magalhaes I.L.F."/>
            <person name="Oliveira U."/>
            <person name="Santos F.R."/>
            <person name="Vidigal T.H.D.A."/>
            <person name="Brescovit A.D."/>
            <person name="Santos A.J."/>
        </authorList>
    </citation>
    <scope>NUCLEOTIDE SEQUENCE</scope>
    <source>
        <tissue evidence="1">Shoot tissue taken approximately 20 cm above the soil surface</tissue>
    </source>
</reference>
<proteinExistence type="predicted"/>
<dbReference type="AlphaFoldDB" id="A0A0A9GUA3"/>
<dbReference type="EMBL" id="GBRH01171755">
    <property type="protein sequence ID" value="JAE26141.1"/>
    <property type="molecule type" value="Transcribed_RNA"/>
</dbReference>
<protein>
    <submittedName>
        <fullName evidence="1">Uncharacterized protein</fullName>
    </submittedName>
</protein>
<reference evidence="1" key="2">
    <citation type="journal article" date="2015" name="Data Brief">
        <title>Shoot transcriptome of the giant reed, Arundo donax.</title>
        <authorList>
            <person name="Barrero R.A."/>
            <person name="Guerrero F.D."/>
            <person name="Moolhuijzen P."/>
            <person name="Goolsby J.A."/>
            <person name="Tidwell J."/>
            <person name="Bellgard S.E."/>
            <person name="Bellgard M.I."/>
        </authorList>
    </citation>
    <scope>NUCLEOTIDE SEQUENCE</scope>
    <source>
        <tissue evidence="1">Shoot tissue taken approximately 20 cm above the soil surface</tissue>
    </source>
</reference>